<dbReference type="InterPro" id="IPR008844">
    <property type="entry name" value="Spore_GerAC-like"/>
</dbReference>
<dbReference type="GO" id="GO:0009847">
    <property type="term" value="P:spore germination"/>
    <property type="evidence" value="ECO:0007669"/>
    <property type="project" value="InterPro"/>
</dbReference>
<feature type="domain" description="Spore germination protein N-terminal" evidence="9">
    <location>
        <begin position="24"/>
        <end position="225"/>
    </location>
</feature>
<dbReference type="InterPro" id="IPR038501">
    <property type="entry name" value="Spore_GerAC_C_sf"/>
</dbReference>
<keyword evidence="4" id="KW-0732">Signal</keyword>
<evidence type="ECO:0000256" key="3">
    <source>
        <dbReference type="ARBA" id="ARBA00022544"/>
    </source>
</evidence>
<proteinExistence type="inferred from homology"/>
<dbReference type="PANTHER" id="PTHR35789">
    <property type="entry name" value="SPORE GERMINATION PROTEIN B3"/>
    <property type="match status" value="1"/>
</dbReference>
<dbReference type="RefSeq" id="WP_177194786.1">
    <property type="nucleotide sequence ID" value="NZ_FONT01000004.1"/>
</dbReference>
<dbReference type="PANTHER" id="PTHR35789:SF1">
    <property type="entry name" value="SPORE GERMINATION PROTEIN B3"/>
    <property type="match status" value="1"/>
</dbReference>
<keyword evidence="3" id="KW-0309">Germination</keyword>
<feature type="domain" description="Spore germination GerAC-like C-terminal" evidence="8">
    <location>
        <begin position="234"/>
        <end position="405"/>
    </location>
</feature>
<evidence type="ECO:0000256" key="5">
    <source>
        <dbReference type="ARBA" id="ARBA00023136"/>
    </source>
</evidence>
<comment type="subcellular location">
    <subcellularLocation>
        <location evidence="1">Membrane</location>
        <topology evidence="1">Lipid-anchor</topology>
    </subcellularLocation>
</comment>
<dbReference type="InterPro" id="IPR046953">
    <property type="entry name" value="Spore_GerAC-like_C"/>
</dbReference>
<name>A0A1I2DLG4_9BACI</name>
<evidence type="ECO:0000256" key="2">
    <source>
        <dbReference type="ARBA" id="ARBA00007886"/>
    </source>
</evidence>
<accession>A0A1I2DLG4</accession>
<dbReference type="PROSITE" id="PS51257">
    <property type="entry name" value="PROKAR_LIPOPROTEIN"/>
    <property type="match status" value="1"/>
</dbReference>
<dbReference type="InterPro" id="IPR057336">
    <property type="entry name" value="GerAC_N"/>
</dbReference>
<gene>
    <name evidence="10" type="ORF">SAMN05192532_104119</name>
</gene>
<dbReference type="GO" id="GO:0016020">
    <property type="term" value="C:membrane"/>
    <property type="evidence" value="ECO:0007669"/>
    <property type="project" value="UniProtKB-SubCell"/>
</dbReference>
<reference evidence="10 11" key="1">
    <citation type="submission" date="2016-10" db="EMBL/GenBank/DDBJ databases">
        <authorList>
            <person name="de Groot N.N."/>
        </authorList>
    </citation>
    <scope>NUCLEOTIDE SEQUENCE [LARGE SCALE GENOMIC DNA]</scope>
    <source>
        <strain evidence="10 11">DSM 23995</strain>
    </source>
</reference>
<evidence type="ECO:0000256" key="4">
    <source>
        <dbReference type="ARBA" id="ARBA00022729"/>
    </source>
</evidence>
<dbReference type="Pfam" id="PF05504">
    <property type="entry name" value="Spore_GerAC"/>
    <property type="match status" value="1"/>
</dbReference>
<dbReference type="NCBIfam" id="TIGR02887">
    <property type="entry name" value="spore_ger_x_C"/>
    <property type="match status" value="1"/>
</dbReference>
<protein>
    <submittedName>
        <fullName evidence="10">Germination protein, Ger(X)C family</fullName>
    </submittedName>
</protein>
<organism evidence="10 11">
    <name type="scientific">Alteribacillus iranensis</name>
    <dbReference type="NCBI Taxonomy" id="930128"/>
    <lineage>
        <taxon>Bacteria</taxon>
        <taxon>Bacillati</taxon>
        <taxon>Bacillota</taxon>
        <taxon>Bacilli</taxon>
        <taxon>Bacillales</taxon>
        <taxon>Bacillaceae</taxon>
        <taxon>Alteribacillus</taxon>
    </lineage>
</organism>
<evidence type="ECO:0000256" key="1">
    <source>
        <dbReference type="ARBA" id="ARBA00004635"/>
    </source>
</evidence>
<evidence type="ECO:0000259" key="8">
    <source>
        <dbReference type="Pfam" id="PF05504"/>
    </source>
</evidence>
<dbReference type="STRING" id="930128.SAMN05192532_104119"/>
<comment type="similarity">
    <text evidence="2">Belongs to the GerABKC lipoprotein family.</text>
</comment>
<keyword evidence="11" id="KW-1185">Reference proteome</keyword>
<sequence>MINPRIYFFFSLFVFVPLLSGCWDSLDVEKRASVLGIAIDKVDPAEAKKEENQISHLKEEGESSNEQYIRLTAQIAVPGRVPLNALAGGGEGGAQESVWVLSVVGHSLDDAILNLQQEVADPLFFGHLRIIVFSEKVASEGVQKFNDYLRRQPQVRRTAWMAVSKENAKKYMEIAPELEPIPALYLSSMVEDAVGAGKLPYDSIGIFWIALSNLGQDGFLPYLTIGEKHNVRVEGVGYFTGDKMKGTIEPIKIGPLMTILGEEQGGYGLMTNMPGTEDKVLVRATKRRSNIKTAIKNEEKPEIRIKIRYDVRIEENESPTYSLDSPEIIRKIEDRYSEEVKDAYEQFIQDMQKEGSDIFGFGEYIRAKQPTYWEKKVKTQEQWRSIYTSQLDVQVEVQTRITQIGMKEQ</sequence>
<dbReference type="Pfam" id="PF25198">
    <property type="entry name" value="Spore_GerAC_N"/>
    <property type="match status" value="1"/>
</dbReference>
<dbReference type="AlphaFoldDB" id="A0A1I2DLG4"/>
<dbReference type="EMBL" id="FONT01000004">
    <property type="protein sequence ID" value="SFE80760.1"/>
    <property type="molecule type" value="Genomic_DNA"/>
</dbReference>
<evidence type="ECO:0000256" key="7">
    <source>
        <dbReference type="ARBA" id="ARBA00023288"/>
    </source>
</evidence>
<evidence type="ECO:0000256" key="6">
    <source>
        <dbReference type="ARBA" id="ARBA00023139"/>
    </source>
</evidence>
<dbReference type="Gene3D" id="3.30.300.210">
    <property type="entry name" value="Nutrient germinant receptor protein C, domain 3"/>
    <property type="match status" value="1"/>
</dbReference>
<keyword evidence="6" id="KW-0564">Palmitate</keyword>
<dbReference type="Proteomes" id="UP000199516">
    <property type="component" value="Unassembled WGS sequence"/>
</dbReference>
<evidence type="ECO:0000313" key="10">
    <source>
        <dbReference type="EMBL" id="SFE80760.1"/>
    </source>
</evidence>
<evidence type="ECO:0000313" key="11">
    <source>
        <dbReference type="Proteomes" id="UP000199516"/>
    </source>
</evidence>
<keyword evidence="7" id="KW-0449">Lipoprotein</keyword>
<keyword evidence="5" id="KW-0472">Membrane</keyword>
<evidence type="ECO:0000259" key="9">
    <source>
        <dbReference type="Pfam" id="PF25198"/>
    </source>
</evidence>